<evidence type="ECO:0000256" key="4">
    <source>
        <dbReference type="ARBA" id="ARBA00022840"/>
    </source>
</evidence>
<accession>A0A0N0MBN6</accession>
<feature type="region of interest" description="Disordered" evidence="8">
    <location>
        <begin position="144"/>
        <end position="183"/>
    </location>
</feature>
<dbReference type="FunFam" id="3.40.50.300:FF:000025">
    <property type="entry name" value="ATP-dependent Clp protease subunit"/>
    <property type="match status" value="1"/>
</dbReference>
<dbReference type="SUPFAM" id="SSF81923">
    <property type="entry name" value="Double Clp-N motif"/>
    <property type="match status" value="1"/>
</dbReference>
<dbReference type="InterPro" id="IPR019489">
    <property type="entry name" value="Clp_ATPase_C"/>
</dbReference>
<evidence type="ECO:0000256" key="6">
    <source>
        <dbReference type="PROSITE-ProRule" id="PRU01251"/>
    </source>
</evidence>
<dbReference type="GO" id="GO:0005737">
    <property type="term" value="C:cytoplasm"/>
    <property type="evidence" value="ECO:0007669"/>
    <property type="project" value="TreeGrafter"/>
</dbReference>
<proteinExistence type="inferred from homology"/>
<comment type="similarity">
    <text evidence="1 7">Belongs to the ClpA/ClpB family.</text>
</comment>
<dbReference type="OrthoDB" id="9803641at2"/>
<dbReference type="InterPro" id="IPR050130">
    <property type="entry name" value="ClpA_ClpB"/>
</dbReference>
<feature type="compositionally biased region" description="Basic and acidic residues" evidence="8">
    <location>
        <begin position="773"/>
        <end position="789"/>
    </location>
</feature>
<evidence type="ECO:0000256" key="3">
    <source>
        <dbReference type="ARBA" id="ARBA00022741"/>
    </source>
</evidence>
<keyword evidence="11" id="KW-1185">Reference proteome</keyword>
<dbReference type="NCBIfam" id="TIGR02639">
    <property type="entry name" value="ClpA"/>
    <property type="match status" value="1"/>
</dbReference>
<dbReference type="PROSITE" id="PS51903">
    <property type="entry name" value="CLP_R"/>
    <property type="match status" value="1"/>
</dbReference>
<dbReference type="PRINTS" id="PR00300">
    <property type="entry name" value="CLPPROTEASEA"/>
</dbReference>
<dbReference type="GO" id="GO:0006508">
    <property type="term" value="P:proteolysis"/>
    <property type="evidence" value="ECO:0007669"/>
    <property type="project" value="UniProtKB-KW"/>
</dbReference>
<feature type="region of interest" description="Disordered" evidence="8">
    <location>
        <begin position="766"/>
        <end position="843"/>
    </location>
</feature>
<gene>
    <name evidence="10" type="primary">clpA</name>
    <name evidence="10" type="ORF">AE618_08950</name>
</gene>
<evidence type="ECO:0000313" key="10">
    <source>
        <dbReference type="EMBL" id="KPH81167.1"/>
    </source>
</evidence>
<dbReference type="PANTHER" id="PTHR11638:SF111">
    <property type="entry name" value="ATP-DEPENDENT CLP PROTEASE ATP-BINDING SUBUNIT CLPA"/>
    <property type="match status" value="1"/>
</dbReference>
<evidence type="ECO:0000256" key="8">
    <source>
        <dbReference type="SAM" id="MobiDB-lite"/>
    </source>
</evidence>
<organism evidence="10 11">
    <name type="scientific">Bosea vaviloviae</name>
    <dbReference type="NCBI Taxonomy" id="1526658"/>
    <lineage>
        <taxon>Bacteria</taxon>
        <taxon>Pseudomonadati</taxon>
        <taxon>Pseudomonadota</taxon>
        <taxon>Alphaproteobacteria</taxon>
        <taxon>Hyphomicrobiales</taxon>
        <taxon>Boseaceae</taxon>
        <taxon>Bosea</taxon>
    </lineage>
</organism>
<dbReference type="PROSITE" id="PS00870">
    <property type="entry name" value="CLPAB_1"/>
    <property type="match status" value="1"/>
</dbReference>
<dbReference type="Pfam" id="PF07724">
    <property type="entry name" value="AAA_2"/>
    <property type="match status" value="1"/>
</dbReference>
<keyword evidence="4 7" id="KW-0067">ATP-binding</keyword>
<keyword evidence="10" id="KW-0645">Protease</keyword>
<evidence type="ECO:0000256" key="5">
    <source>
        <dbReference type="ARBA" id="ARBA00023186"/>
    </source>
</evidence>
<dbReference type="CDD" id="cd19499">
    <property type="entry name" value="RecA-like_ClpB_Hsp104-like"/>
    <property type="match status" value="1"/>
</dbReference>
<dbReference type="Gene3D" id="1.10.8.60">
    <property type="match status" value="2"/>
</dbReference>
<dbReference type="SMART" id="SM00382">
    <property type="entry name" value="AAA"/>
    <property type="match status" value="2"/>
</dbReference>
<dbReference type="EMBL" id="LGSZ01000031">
    <property type="protein sequence ID" value="KPH81167.1"/>
    <property type="molecule type" value="Genomic_DNA"/>
</dbReference>
<dbReference type="Pfam" id="PF00004">
    <property type="entry name" value="AAA"/>
    <property type="match status" value="1"/>
</dbReference>
<dbReference type="InterPro" id="IPR028299">
    <property type="entry name" value="ClpA/B_CS2"/>
</dbReference>
<dbReference type="InterPro" id="IPR003593">
    <property type="entry name" value="AAA+_ATPase"/>
</dbReference>
<dbReference type="Gene3D" id="3.40.50.300">
    <property type="entry name" value="P-loop containing nucleotide triphosphate hydrolases"/>
    <property type="match status" value="2"/>
</dbReference>
<dbReference type="InterPro" id="IPR013461">
    <property type="entry name" value="ClpA"/>
</dbReference>
<dbReference type="FunFam" id="3.40.50.300:FF:000010">
    <property type="entry name" value="Chaperone clpB 1, putative"/>
    <property type="match status" value="1"/>
</dbReference>
<dbReference type="CDD" id="cd00009">
    <property type="entry name" value="AAA"/>
    <property type="match status" value="1"/>
</dbReference>
<feature type="compositionally biased region" description="Gly residues" evidence="8">
    <location>
        <begin position="809"/>
        <end position="823"/>
    </location>
</feature>
<evidence type="ECO:0000256" key="1">
    <source>
        <dbReference type="ARBA" id="ARBA00008675"/>
    </source>
</evidence>
<dbReference type="SMART" id="SM01086">
    <property type="entry name" value="ClpB_D2-small"/>
    <property type="match status" value="1"/>
</dbReference>
<dbReference type="Pfam" id="PF02861">
    <property type="entry name" value="Clp_N"/>
    <property type="match status" value="1"/>
</dbReference>
<dbReference type="GO" id="GO:0034605">
    <property type="term" value="P:cellular response to heat"/>
    <property type="evidence" value="ECO:0007669"/>
    <property type="project" value="TreeGrafter"/>
</dbReference>
<keyword evidence="2 6" id="KW-0677">Repeat</keyword>
<dbReference type="InterPro" id="IPR004176">
    <property type="entry name" value="Clp_R_N"/>
</dbReference>
<dbReference type="Gene3D" id="1.10.1780.10">
    <property type="entry name" value="Clp, N-terminal domain"/>
    <property type="match status" value="1"/>
</dbReference>
<dbReference type="Pfam" id="PF10431">
    <property type="entry name" value="ClpB_D2-small"/>
    <property type="match status" value="1"/>
</dbReference>
<comment type="caution">
    <text evidence="10">The sequence shown here is derived from an EMBL/GenBank/DDBJ whole genome shotgun (WGS) entry which is preliminary data.</text>
</comment>
<name>A0A0N0MBN6_9HYPH</name>
<keyword evidence="5 7" id="KW-0143">Chaperone</keyword>
<evidence type="ECO:0000256" key="7">
    <source>
        <dbReference type="RuleBase" id="RU004432"/>
    </source>
</evidence>
<dbReference type="PATRIC" id="fig|1526658.3.peg.5276"/>
<dbReference type="Proteomes" id="UP000037822">
    <property type="component" value="Unassembled WGS sequence"/>
</dbReference>
<dbReference type="InterPro" id="IPR018368">
    <property type="entry name" value="ClpA/B_CS1"/>
</dbReference>
<dbReference type="GO" id="GO:0005524">
    <property type="term" value="F:ATP binding"/>
    <property type="evidence" value="ECO:0007669"/>
    <property type="project" value="UniProtKB-KW"/>
</dbReference>
<feature type="domain" description="Clp R" evidence="9">
    <location>
        <begin position="1"/>
        <end position="148"/>
    </location>
</feature>
<dbReference type="InterPro" id="IPR027417">
    <property type="entry name" value="P-loop_NTPase"/>
</dbReference>
<reference evidence="10 11" key="1">
    <citation type="submission" date="2015-07" db="EMBL/GenBank/DDBJ databases">
        <title>Whole genome sequencing of Bosea vaviloviae isolated from cave pool.</title>
        <authorList>
            <person name="Tan N.E.H."/>
            <person name="Lee Y.P."/>
            <person name="Gan H.M."/>
            <person name="Barton H."/>
            <person name="Savka M.A."/>
        </authorList>
    </citation>
    <scope>NUCLEOTIDE SEQUENCE [LARGE SCALE GENOMIC DNA]</scope>
    <source>
        <strain evidence="10 11">SD260</strain>
    </source>
</reference>
<dbReference type="Pfam" id="PF17871">
    <property type="entry name" value="AAA_lid_9"/>
    <property type="match status" value="1"/>
</dbReference>
<dbReference type="GO" id="GO:0008233">
    <property type="term" value="F:peptidase activity"/>
    <property type="evidence" value="ECO:0007669"/>
    <property type="project" value="UniProtKB-KW"/>
</dbReference>
<evidence type="ECO:0000259" key="9">
    <source>
        <dbReference type="PROSITE" id="PS51903"/>
    </source>
</evidence>
<sequence>MPSFSRSLEQALHRALALANELHHEYATLEHLLLALVDDQDAAAVMRACSVDLDTLRRNLVDYIDAELANLVTDGRDDSKPTAGFQRVIQRAVIHVQSSGREEVTGANVLVAMFAERESHAAYFLQEQDMTRYDAVNYISHGIAKRPGASEPRPIRGAEEEPEQQRDSRAADPGNDADKDKKKKESALDAYCVNLNRKARDGRIDPLIGREAEVQRTIQILCRRQKNNPLLVGEPGVGKTAIAEGLALKIIRGEVPEVLEDATVFSLDMGTLLAGTRYRGDFEERLKQVMKEIEAHPKAIMFIDEIHTVIGAGATSGGAMDASNLLKPALASGGLRCIGSTTYKEYRQYFEKDRALVRRFQKIDVNEPSIPDTIEILKGLKPYFEEFHKLRYTNDAIKAAVELSARYIHDRKLPDKAIDVIDETGASQMLVAENKRKKTIGVKEIEAAIATMARIPAKTVSKDDAEVLRNLETTLKRTVYGQEKAIEALSSSIKLARAGLRDGEKPIGCYLFAGPTGVGKTEVARQLAASLGVETVRFDMSEYMERHTVSRLIGAPPGYVGFDQGGLLTDQIDQHPHCVLLLDEIEKAHPDLFNILLQVMDHGKLTDNNGKQVDFRNVILIMTTNAGAADMARNAYGFTRTKREGDDTEAINKLFAPEFRNRLDSVISFGHLPKSVVARVVDKFVLQLEAQLADRNVTIELSDEAREWLVENGYDEAMGARPMARLIQQTIKTPLADEVLFGRLKNGGAVKVVVVQSETGIKVLGLEFPDGPVKPKPEKDVAAAGEKRERKPRAKATSAAKPSPASPNRGGGKAGKTDGGGKGPEAPKARSVRTVPKVPLTKA</sequence>
<protein>
    <submittedName>
        <fullName evidence="10">Clp protease ClpX</fullName>
    </submittedName>
</protein>
<evidence type="ECO:0000313" key="11">
    <source>
        <dbReference type="Proteomes" id="UP000037822"/>
    </source>
</evidence>
<dbReference type="InterPro" id="IPR036628">
    <property type="entry name" value="Clp_N_dom_sf"/>
</dbReference>
<dbReference type="PANTHER" id="PTHR11638">
    <property type="entry name" value="ATP-DEPENDENT CLP PROTEASE"/>
    <property type="match status" value="1"/>
</dbReference>
<dbReference type="InterPro" id="IPR001270">
    <property type="entry name" value="ClpA/B"/>
</dbReference>
<keyword evidence="3 7" id="KW-0547">Nucleotide-binding</keyword>
<dbReference type="InterPro" id="IPR041546">
    <property type="entry name" value="ClpA/ClpB_AAA_lid"/>
</dbReference>
<feature type="compositionally biased region" description="Basic and acidic residues" evidence="8">
    <location>
        <begin position="153"/>
        <end position="183"/>
    </location>
</feature>
<dbReference type="AlphaFoldDB" id="A0A0N0MBN6"/>
<dbReference type="SUPFAM" id="SSF52540">
    <property type="entry name" value="P-loop containing nucleoside triphosphate hydrolases"/>
    <property type="match status" value="2"/>
</dbReference>
<dbReference type="GO" id="GO:0016887">
    <property type="term" value="F:ATP hydrolysis activity"/>
    <property type="evidence" value="ECO:0007669"/>
    <property type="project" value="InterPro"/>
</dbReference>
<feature type="compositionally biased region" description="Low complexity" evidence="8">
    <location>
        <begin position="795"/>
        <end position="808"/>
    </location>
</feature>
<dbReference type="GO" id="GO:0043335">
    <property type="term" value="P:protein unfolding"/>
    <property type="evidence" value="ECO:0007669"/>
    <property type="project" value="InterPro"/>
</dbReference>
<evidence type="ECO:0000256" key="2">
    <source>
        <dbReference type="ARBA" id="ARBA00022737"/>
    </source>
</evidence>
<dbReference type="PROSITE" id="PS00871">
    <property type="entry name" value="CLPAB_2"/>
    <property type="match status" value="1"/>
</dbReference>
<keyword evidence="10" id="KW-0378">Hydrolase</keyword>
<dbReference type="RefSeq" id="WP_054208710.1">
    <property type="nucleotide sequence ID" value="NZ_LGSZ01000031.1"/>
</dbReference>
<dbReference type="InterPro" id="IPR003959">
    <property type="entry name" value="ATPase_AAA_core"/>
</dbReference>